<dbReference type="Proteomes" id="UP000827379">
    <property type="component" value="Segment"/>
</dbReference>
<name>A0AC61TP30_9CAUD</name>
<keyword evidence="2" id="KW-1185">Reference proteome</keyword>
<evidence type="ECO:0000313" key="1">
    <source>
        <dbReference type="EMBL" id="UGO52047.1"/>
    </source>
</evidence>
<organism evidence="1 2">
    <name type="scientific">Serratia phage vB_SmaS_Ulliraptor</name>
    <dbReference type="NCBI Taxonomy" id="2902694"/>
    <lineage>
        <taxon>Viruses</taxon>
        <taxon>Duplodnaviria</taxon>
        <taxon>Heunggongvirae</taxon>
        <taxon>Uroviricota</taxon>
        <taxon>Caudoviricetes</taxon>
        <taxon>Bonzeevirus</taxon>
        <taxon>Bonzeevirus ulliraptor</taxon>
    </lineage>
</organism>
<gene>
    <name evidence="1" type="ORF">ULLIRAPTOR_55</name>
</gene>
<accession>A0AC61TP30</accession>
<dbReference type="EMBL" id="OL539442">
    <property type="protein sequence ID" value="UGO52047.1"/>
    <property type="molecule type" value="Genomic_DNA"/>
</dbReference>
<sequence length="72" mass="7938">MNIVAFEVTDKRGRKRVIESGGAKEENARMWGETLEPLVYQSEAIPCDNCMDTILRHGLEEGGAVISCGVKK</sequence>
<protein>
    <submittedName>
        <fullName evidence="1">Uncharacterized protein</fullName>
    </submittedName>
</protein>
<proteinExistence type="predicted"/>
<reference evidence="1" key="1">
    <citation type="submission" date="2021-10" db="EMBL/GenBank/DDBJ databases">
        <authorList>
            <person name="Ayers H.X."/>
            <person name="Arens D.A."/>
            <person name="Thompson D.W."/>
            <person name="Stewart J."/>
            <person name="Casjens S.R."/>
            <person name="Grose J.H."/>
        </authorList>
    </citation>
    <scope>NUCLEOTIDE SEQUENCE</scope>
</reference>
<evidence type="ECO:0000313" key="2">
    <source>
        <dbReference type="Proteomes" id="UP000827379"/>
    </source>
</evidence>